<proteinExistence type="predicted"/>
<feature type="compositionally biased region" description="Low complexity" evidence="1">
    <location>
        <begin position="598"/>
        <end position="610"/>
    </location>
</feature>
<dbReference type="InterPro" id="IPR040256">
    <property type="entry name" value="At4g02000-like"/>
</dbReference>
<dbReference type="EMBL" id="JAAMPC010000007">
    <property type="protein sequence ID" value="KAG2304581.1"/>
    <property type="molecule type" value="Genomic_DNA"/>
</dbReference>
<name>A0A8X7V995_BRACI</name>
<dbReference type="OrthoDB" id="1737333at2759"/>
<dbReference type="InterPro" id="IPR025558">
    <property type="entry name" value="DUF4283"/>
</dbReference>
<feature type="compositionally biased region" description="Acidic residues" evidence="1">
    <location>
        <begin position="522"/>
        <end position="532"/>
    </location>
</feature>
<evidence type="ECO:0000256" key="1">
    <source>
        <dbReference type="SAM" id="MobiDB-lite"/>
    </source>
</evidence>
<feature type="region of interest" description="Disordered" evidence="1">
    <location>
        <begin position="319"/>
        <end position="436"/>
    </location>
</feature>
<feature type="compositionally biased region" description="Basic and acidic residues" evidence="1">
    <location>
        <begin position="385"/>
        <end position="394"/>
    </location>
</feature>
<dbReference type="AlphaFoldDB" id="A0A8X7V995"/>
<gene>
    <name evidence="3" type="ORF">Bca52824_033232</name>
</gene>
<feature type="domain" description="DUF4283" evidence="2">
    <location>
        <begin position="46"/>
        <end position="113"/>
    </location>
</feature>
<feature type="compositionally biased region" description="Polar residues" evidence="1">
    <location>
        <begin position="645"/>
        <end position="666"/>
    </location>
</feature>
<dbReference type="PANTHER" id="PTHR31286:SF132">
    <property type="entry name" value="DUF4283 DOMAIN-CONTAINING PROTEIN"/>
    <property type="match status" value="1"/>
</dbReference>
<accession>A0A8X7V995</accession>
<evidence type="ECO:0000313" key="4">
    <source>
        <dbReference type="Proteomes" id="UP000886595"/>
    </source>
</evidence>
<feature type="compositionally biased region" description="Polar residues" evidence="1">
    <location>
        <begin position="622"/>
        <end position="631"/>
    </location>
</feature>
<feature type="compositionally biased region" description="Basic and acidic residues" evidence="1">
    <location>
        <begin position="261"/>
        <end position="272"/>
    </location>
</feature>
<dbReference type="Pfam" id="PF14111">
    <property type="entry name" value="DUF4283"/>
    <property type="match status" value="1"/>
</dbReference>
<feature type="compositionally biased region" description="Basic and acidic residues" evidence="1">
    <location>
        <begin position="351"/>
        <end position="374"/>
    </location>
</feature>
<feature type="region of interest" description="Disordered" evidence="1">
    <location>
        <begin position="1"/>
        <end position="22"/>
    </location>
</feature>
<dbReference type="Proteomes" id="UP000886595">
    <property type="component" value="Unassembled WGS sequence"/>
</dbReference>
<organism evidence="3 4">
    <name type="scientific">Brassica carinata</name>
    <name type="common">Ethiopian mustard</name>
    <name type="synonym">Abyssinian cabbage</name>
    <dbReference type="NCBI Taxonomy" id="52824"/>
    <lineage>
        <taxon>Eukaryota</taxon>
        <taxon>Viridiplantae</taxon>
        <taxon>Streptophyta</taxon>
        <taxon>Embryophyta</taxon>
        <taxon>Tracheophyta</taxon>
        <taxon>Spermatophyta</taxon>
        <taxon>Magnoliopsida</taxon>
        <taxon>eudicotyledons</taxon>
        <taxon>Gunneridae</taxon>
        <taxon>Pentapetalae</taxon>
        <taxon>rosids</taxon>
        <taxon>malvids</taxon>
        <taxon>Brassicales</taxon>
        <taxon>Brassicaceae</taxon>
        <taxon>Brassiceae</taxon>
        <taxon>Brassica</taxon>
    </lineage>
</organism>
<feature type="region of interest" description="Disordered" evidence="1">
    <location>
        <begin position="522"/>
        <end position="666"/>
    </location>
</feature>
<evidence type="ECO:0000259" key="2">
    <source>
        <dbReference type="Pfam" id="PF14111"/>
    </source>
</evidence>
<feature type="compositionally biased region" description="Basic and acidic residues" evidence="1">
    <location>
        <begin position="407"/>
        <end position="416"/>
    </location>
</feature>
<protein>
    <recommendedName>
        <fullName evidence="2">DUF4283 domain-containing protein</fullName>
    </recommendedName>
</protein>
<dbReference type="PANTHER" id="PTHR31286">
    <property type="entry name" value="GLYCINE-RICH CELL WALL STRUCTURAL PROTEIN 1.8-LIKE"/>
    <property type="match status" value="1"/>
</dbReference>
<evidence type="ECO:0000313" key="3">
    <source>
        <dbReference type="EMBL" id="KAG2304581.1"/>
    </source>
</evidence>
<sequence>MSNRKDLASSQGDRIQGSSSNQVVHRLDVEEDEIIKLPACDLEAAAEQFKLTLIGRVFQLKSRSIDALINLLPKPRIWNVEGRVRGTNLGNGRFQFDFDNEQDLQAVFALERWEPFTSEDFPNSIPFWISVTGVPVHFWNDGTFSDIARALGKKLTLDSKRAKMFVSINVDNPLEFKRRVGFPNGDIGRVYPYYISHDEKSCPLLTVEKREQRRLQRLEMNTNGDRKLQLEFPGGLQANNRKRPRSPPSEREVQNTQPPISRREDWREDKRQRQLHHGKKDYSRSYHGDAQQNLAQHHPRVSGRNNYQRTEVWNRIELSHKPRDCGSMPRHKSSSSQHDRDNHRSNFSNRARSEWRPRSHLPMRHDGDPRRSDVRSAGQSGIADSRLDSRRTISERLNGLEQGEIPSGKDAEQLERRRLKGKAIVSETPTSKEKDRRTWNAITNPTPFSIREPSERLQSSIVRVAATKDQNDPHKDIQSDMEIDKADEEAFNAMIMTKGEFDEVDKSVKEFEQLEMDAEMIDNDDLLGEEPERDAVQIEALSQLSPAHAEYQEEPQDGQQLTSDRRTRKNESSLKTARTKDQTSLRVLKRRIPKSPVSKGSKASKKLSAAHGRNSPKVKQGAATSKKSAPSSRKVPRHEVFPSAISKNSLSLSGSVVSQKPSSKRI</sequence>
<keyword evidence="4" id="KW-1185">Reference proteome</keyword>
<reference evidence="3 4" key="1">
    <citation type="submission" date="2020-02" db="EMBL/GenBank/DDBJ databases">
        <authorList>
            <person name="Ma Q."/>
            <person name="Huang Y."/>
            <person name="Song X."/>
            <person name="Pei D."/>
        </authorList>
    </citation>
    <scope>NUCLEOTIDE SEQUENCE [LARGE SCALE GENOMIC DNA]</scope>
    <source>
        <strain evidence="3">Sxm20200214</strain>
        <tissue evidence="3">Leaf</tissue>
    </source>
</reference>
<feature type="compositionally biased region" description="Polar residues" evidence="1">
    <location>
        <begin position="8"/>
        <end position="22"/>
    </location>
</feature>
<feature type="region of interest" description="Disordered" evidence="1">
    <location>
        <begin position="218"/>
        <end position="307"/>
    </location>
</feature>
<feature type="compositionally biased region" description="Basic and acidic residues" evidence="1">
    <location>
        <begin position="563"/>
        <end position="583"/>
    </location>
</feature>
<comment type="caution">
    <text evidence="3">The sequence shown here is derived from an EMBL/GenBank/DDBJ whole genome shotgun (WGS) entry which is preliminary data.</text>
</comment>